<dbReference type="Pfam" id="PF10881">
    <property type="entry name" value="DUF2726"/>
    <property type="match status" value="1"/>
</dbReference>
<comment type="caution">
    <text evidence="3">The sequence shown here is derived from an EMBL/GenBank/DDBJ whole genome shotgun (WGS) entry which is preliminary data.</text>
</comment>
<reference evidence="3 4" key="1">
    <citation type="journal article" date="2014" name="PLoS ONE">
        <title>Rumen cellulosomics: divergent fiber-degrading strategies revealed by comparative genome-wide analysis of six ruminococcal strains.</title>
        <authorList>
            <person name="Dassa B."/>
            <person name="Borovok I."/>
            <person name="Ruimy-Israeli V."/>
            <person name="Lamed R."/>
            <person name="Flint H.J."/>
            <person name="Duncan S.H."/>
            <person name="Henrissat B."/>
            <person name="Coutinho P."/>
            <person name="Morrison M."/>
            <person name="Mosoni P."/>
            <person name="Yeoman C.J."/>
            <person name="White B.A."/>
            <person name="Bayer E.A."/>
        </authorList>
    </citation>
    <scope>NUCLEOTIDE SEQUENCE [LARGE SCALE GENOMIC DNA]</scope>
    <source>
        <strain evidence="3 4">007c</strain>
    </source>
</reference>
<keyword evidence="1" id="KW-0472">Membrane</keyword>
<protein>
    <recommendedName>
        <fullName evidence="2">DUF2726 domain-containing protein</fullName>
    </recommendedName>
</protein>
<evidence type="ECO:0000259" key="2">
    <source>
        <dbReference type="Pfam" id="PF10881"/>
    </source>
</evidence>
<organism evidence="3 4">
    <name type="scientific">Ruminococcus flavefaciens 007c</name>
    <dbReference type="NCBI Taxonomy" id="1341157"/>
    <lineage>
        <taxon>Bacteria</taxon>
        <taxon>Bacillati</taxon>
        <taxon>Bacillota</taxon>
        <taxon>Clostridia</taxon>
        <taxon>Eubacteriales</taxon>
        <taxon>Oscillospiraceae</taxon>
        <taxon>Ruminococcus</taxon>
    </lineage>
</organism>
<dbReference type="Proteomes" id="UP000019365">
    <property type="component" value="Unassembled WGS sequence"/>
</dbReference>
<dbReference type="AlphaFoldDB" id="W7UW17"/>
<name>W7UW17_RUMFL</name>
<evidence type="ECO:0000313" key="3">
    <source>
        <dbReference type="EMBL" id="EWM53065.1"/>
    </source>
</evidence>
<dbReference type="RefSeq" id="WP_051456663.1">
    <property type="nucleotide sequence ID" value="NZ_ATAX01000028.1"/>
</dbReference>
<proteinExistence type="predicted"/>
<feature type="domain" description="DUF2726" evidence="2">
    <location>
        <begin position="38"/>
        <end position="144"/>
    </location>
</feature>
<keyword evidence="4" id="KW-1185">Reference proteome</keyword>
<dbReference type="eggNOG" id="COG0551">
    <property type="taxonomic scope" value="Bacteria"/>
</dbReference>
<sequence>MNANELIALIIIAALAVFSVWLYKRLHKPDITKLYNAKTILTDREYDFYTKLKPLADEYGLNIYTKVRLADLIEPKPKEENPFWMECFNKIKAKHIDFALADDDTSIVALIELDDTSHARPDRVERDDFVNAVLANTGYTLLRTYGELDVIEEYLRL</sequence>
<dbReference type="EMBL" id="ATAX01000028">
    <property type="protein sequence ID" value="EWM53065.1"/>
    <property type="molecule type" value="Genomic_DNA"/>
</dbReference>
<accession>W7UW17</accession>
<dbReference type="InterPro" id="IPR024402">
    <property type="entry name" value="DUF2726"/>
</dbReference>
<keyword evidence="1" id="KW-0812">Transmembrane</keyword>
<keyword evidence="1" id="KW-1133">Transmembrane helix</keyword>
<dbReference type="PATRIC" id="fig|1341157.4.peg.2548"/>
<evidence type="ECO:0000256" key="1">
    <source>
        <dbReference type="SAM" id="Phobius"/>
    </source>
</evidence>
<gene>
    <name evidence="3" type="ORF">RF007C_15755</name>
</gene>
<feature type="transmembrane region" description="Helical" evidence="1">
    <location>
        <begin position="6"/>
        <end position="23"/>
    </location>
</feature>
<evidence type="ECO:0000313" key="4">
    <source>
        <dbReference type="Proteomes" id="UP000019365"/>
    </source>
</evidence>
<dbReference type="OrthoDB" id="9813328at2"/>